<comment type="caution">
    <text evidence="1">The sequence shown here is derived from an EMBL/GenBank/DDBJ whole genome shotgun (WGS) entry which is preliminary data.</text>
</comment>
<organism evidence="1 2">
    <name type="scientific">Ligilactobacillus agilis</name>
    <dbReference type="NCBI Taxonomy" id="1601"/>
    <lineage>
        <taxon>Bacteria</taxon>
        <taxon>Bacillati</taxon>
        <taxon>Bacillota</taxon>
        <taxon>Bacilli</taxon>
        <taxon>Lactobacillales</taxon>
        <taxon>Lactobacillaceae</taxon>
        <taxon>Ligilactobacillus</taxon>
    </lineage>
</organism>
<name>A0A226RMC4_9LACO</name>
<accession>A0A226RMC4</accession>
<dbReference type="Proteomes" id="UP000215261">
    <property type="component" value="Unassembled WGS sequence"/>
</dbReference>
<dbReference type="RefSeq" id="WP_089143947.1">
    <property type="nucleotide sequence ID" value="NZ_LUGD01000067.1"/>
</dbReference>
<protein>
    <submittedName>
        <fullName evidence="1">Uncharacterized protein</fullName>
    </submittedName>
</protein>
<gene>
    <name evidence="1" type="ORF">AYP69_06390</name>
</gene>
<reference evidence="1 2" key="1">
    <citation type="submission" date="2016-03" db="EMBL/GenBank/DDBJ databases">
        <title>Sequencing of Lactobacillus Species from Commercial Turkeys.</title>
        <authorList>
            <person name="Johnson T.J."/>
            <person name="Youmans B.P."/>
            <person name="Case K.A."/>
        </authorList>
    </citation>
    <scope>NUCLEOTIDE SEQUENCE [LARGE SCALE GENOMIC DNA]</scope>
    <source>
        <strain evidence="1 2">UMNLA1</strain>
    </source>
</reference>
<dbReference type="EMBL" id="LUGO01000051">
    <property type="protein sequence ID" value="OXS39870.1"/>
    <property type="molecule type" value="Genomic_DNA"/>
</dbReference>
<sequence length="62" mass="7008">MKLNKDNKLLRKSLLDEIEGNTKTLQGAARTYINGKKASDLDLIDNSIQDLHELKNLLKEAN</sequence>
<evidence type="ECO:0000313" key="1">
    <source>
        <dbReference type="EMBL" id="OXS39870.1"/>
    </source>
</evidence>
<proteinExistence type="predicted"/>
<evidence type="ECO:0000313" key="2">
    <source>
        <dbReference type="Proteomes" id="UP000215261"/>
    </source>
</evidence>
<dbReference type="AlphaFoldDB" id="A0A226RMC4"/>